<proteinExistence type="predicted"/>
<dbReference type="AlphaFoldDB" id="A0A9N9JFN1"/>
<dbReference type="EMBL" id="CAJVPQ010030607">
    <property type="protein sequence ID" value="CAG8777116.1"/>
    <property type="molecule type" value="Genomic_DNA"/>
</dbReference>
<evidence type="ECO:0000313" key="1">
    <source>
        <dbReference type="EMBL" id="CAG8777116.1"/>
    </source>
</evidence>
<gene>
    <name evidence="1" type="ORF">FCALED_LOCUS17892</name>
</gene>
<evidence type="ECO:0000313" key="2">
    <source>
        <dbReference type="Proteomes" id="UP000789570"/>
    </source>
</evidence>
<reference evidence="1" key="1">
    <citation type="submission" date="2021-06" db="EMBL/GenBank/DDBJ databases">
        <authorList>
            <person name="Kallberg Y."/>
            <person name="Tangrot J."/>
            <person name="Rosling A."/>
        </authorList>
    </citation>
    <scope>NUCLEOTIDE SEQUENCE</scope>
    <source>
        <strain evidence="1">UK204</strain>
    </source>
</reference>
<dbReference type="Proteomes" id="UP000789570">
    <property type="component" value="Unassembled WGS sequence"/>
</dbReference>
<feature type="non-terminal residue" evidence="1">
    <location>
        <position position="47"/>
    </location>
</feature>
<organism evidence="1 2">
    <name type="scientific">Funneliformis caledonium</name>
    <dbReference type="NCBI Taxonomy" id="1117310"/>
    <lineage>
        <taxon>Eukaryota</taxon>
        <taxon>Fungi</taxon>
        <taxon>Fungi incertae sedis</taxon>
        <taxon>Mucoromycota</taxon>
        <taxon>Glomeromycotina</taxon>
        <taxon>Glomeromycetes</taxon>
        <taxon>Glomerales</taxon>
        <taxon>Glomeraceae</taxon>
        <taxon>Funneliformis</taxon>
    </lineage>
</organism>
<keyword evidence="2" id="KW-1185">Reference proteome</keyword>
<protein>
    <submittedName>
        <fullName evidence="1">13874_t:CDS:1</fullName>
    </submittedName>
</protein>
<comment type="caution">
    <text evidence="1">The sequence shown here is derived from an EMBL/GenBank/DDBJ whole genome shotgun (WGS) entry which is preliminary data.</text>
</comment>
<accession>A0A9N9JFN1</accession>
<feature type="non-terminal residue" evidence="1">
    <location>
        <position position="1"/>
    </location>
</feature>
<name>A0A9N9JFN1_9GLOM</name>
<sequence>DARNSTGFIVVDWYILSQRHGWCKHSIQELDLEPIFGRHVADEQVFA</sequence>